<keyword evidence="12" id="KW-0966">Cell projection</keyword>
<keyword evidence="12" id="KW-0969">Cilium</keyword>
<proteinExistence type="inferred from homology"/>
<evidence type="ECO:0000256" key="6">
    <source>
        <dbReference type="ARBA" id="ARBA00022692"/>
    </source>
</evidence>
<dbReference type="Proteomes" id="UP001227126">
    <property type="component" value="Unassembled WGS sequence"/>
</dbReference>
<keyword evidence="9 10" id="KW-0472">Membrane</keyword>
<feature type="region of interest" description="Disordered" evidence="11">
    <location>
        <begin position="30"/>
        <end position="49"/>
    </location>
</feature>
<comment type="subcellular location">
    <subcellularLocation>
        <location evidence="10">Cell inner membrane</location>
    </subcellularLocation>
    <subcellularLocation>
        <location evidence="2">Cell membrane</location>
        <topology evidence="2">Single-pass membrane protein</topology>
    </subcellularLocation>
</comment>
<comment type="caution">
    <text evidence="12">The sequence shown here is derived from an EMBL/GenBank/DDBJ whole genome shotgun (WGS) entry which is preliminary data.</text>
</comment>
<evidence type="ECO:0000313" key="13">
    <source>
        <dbReference type="Proteomes" id="UP001227126"/>
    </source>
</evidence>
<evidence type="ECO:0000256" key="5">
    <source>
        <dbReference type="ARBA" id="ARBA00022500"/>
    </source>
</evidence>
<sequence length="159" mass="17498">MLLKLLPVFMLILGIGAGVGAALVLSPTDELGTEDARPGTERKPADIGRDETDTEFVKLNNQFVIPVIEDEKVASLVVLSLSIETRIPMRDVVYEREPRLRDAFLQVLFDHANMGGFNGAFTKSDMLSILRNSLNDVARKELGADVQSVLITDITRQDS</sequence>
<evidence type="ECO:0000256" key="11">
    <source>
        <dbReference type="SAM" id="MobiDB-lite"/>
    </source>
</evidence>
<dbReference type="EMBL" id="JASNJE010000001">
    <property type="protein sequence ID" value="MDK3071696.1"/>
    <property type="molecule type" value="Genomic_DNA"/>
</dbReference>
<evidence type="ECO:0000256" key="4">
    <source>
        <dbReference type="ARBA" id="ARBA00022475"/>
    </source>
</evidence>
<keyword evidence="4" id="KW-1003">Cell membrane</keyword>
<dbReference type="InterPro" id="IPR005503">
    <property type="entry name" value="FliL"/>
</dbReference>
<evidence type="ECO:0000256" key="10">
    <source>
        <dbReference type="RuleBase" id="RU364125"/>
    </source>
</evidence>
<accession>A0ABT7F9A6</accession>
<keyword evidence="6" id="KW-0812">Transmembrane</keyword>
<evidence type="ECO:0000256" key="7">
    <source>
        <dbReference type="ARBA" id="ARBA00022779"/>
    </source>
</evidence>
<keyword evidence="7 10" id="KW-0283">Flagellar rotation</keyword>
<evidence type="ECO:0000313" key="12">
    <source>
        <dbReference type="EMBL" id="MDK3071696.1"/>
    </source>
</evidence>
<keyword evidence="8" id="KW-1133">Transmembrane helix</keyword>
<comment type="function">
    <text evidence="1 10">Controls the rotational direction of flagella during chemotaxis.</text>
</comment>
<evidence type="ECO:0000256" key="1">
    <source>
        <dbReference type="ARBA" id="ARBA00002254"/>
    </source>
</evidence>
<evidence type="ECO:0000256" key="2">
    <source>
        <dbReference type="ARBA" id="ARBA00004162"/>
    </source>
</evidence>
<dbReference type="RefSeq" id="WP_284483648.1">
    <property type="nucleotide sequence ID" value="NZ_JASNJE010000001.1"/>
</dbReference>
<protein>
    <recommendedName>
        <fullName evidence="10">Flagellar protein FliL</fullName>
    </recommendedName>
</protein>
<dbReference type="Pfam" id="PF03748">
    <property type="entry name" value="FliL"/>
    <property type="match status" value="1"/>
</dbReference>
<comment type="similarity">
    <text evidence="3 10">Belongs to the FliL family.</text>
</comment>
<evidence type="ECO:0000256" key="8">
    <source>
        <dbReference type="ARBA" id="ARBA00022989"/>
    </source>
</evidence>
<evidence type="ECO:0000256" key="9">
    <source>
        <dbReference type="ARBA" id="ARBA00023136"/>
    </source>
</evidence>
<name>A0ABT7F9A6_9RHOB</name>
<reference evidence="12 13" key="1">
    <citation type="submission" date="2023-05" db="EMBL/GenBank/DDBJ databases">
        <title>Sedimentitalea sp. nov. JM2-8.</title>
        <authorList>
            <person name="Huang J."/>
        </authorList>
    </citation>
    <scope>NUCLEOTIDE SEQUENCE [LARGE SCALE GENOMIC DNA]</scope>
    <source>
        <strain evidence="12 13">JM2-8</strain>
    </source>
</reference>
<keyword evidence="10" id="KW-0997">Cell inner membrane</keyword>
<feature type="compositionally biased region" description="Basic and acidic residues" evidence="11">
    <location>
        <begin position="34"/>
        <end position="49"/>
    </location>
</feature>
<organism evidence="12 13">
    <name type="scientific">Sedimentitalea xiamensis</name>
    <dbReference type="NCBI Taxonomy" id="3050037"/>
    <lineage>
        <taxon>Bacteria</taxon>
        <taxon>Pseudomonadati</taxon>
        <taxon>Pseudomonadota</taxon>
        <taxon>Alphaproteobacteria</taxon>
        <taxon>Rhodobacterales</taxon>
        <taxon>Paracoccaceae</taxon>
        <taxon>Sedimentitalea</taxon>
    </lineage>
</organism>
<keyword evidence="13" id="KW-1185">Reference proteome</keyword>
<keyword evidence="12" id="KW-0282">Flagellum</keyword>
<gene>
    <name evidence="12" type="ORF">QO034_01110</name>
</gene>
<evidence type="ECO:0000256" key="3">
    <source>
        <dbReference type="ARBA" id="ARBA00008281"/>
    </source>
</evidence>
<keyword evidence="5 10" id="KW-0145">Chemotaxis</keyword>